<organism evidence="1 2">
    <name type="scientific">Waterburya agarophytonicola KI4</name>
    <dbReference type="NCBI Taxonomy" id="2874699"/>
    <lineage>
        <taxon>Bacteria</taxon>
        <taxon>Bacillati</taxon>
        <taxon>Cyanobacteriota</taxon>
        <taxon>Cyanophyceae</taxon>
        <taxon>Pleurocapsales</taxon>
        <taxon>Hyellaceae</taxon>
        <taxon>Waterburya</taxon>
        <taxon>Waterburya agarophytonicola</taxon>
    </lineage>
</organism>
<reference evidence="1" key="1">
    <citation type="journal article" date="2021" name="Antonie Van Leeuwenhoek">
        <title>Draft genome and description of Waterburya agarophytonicola gen. nov. sp. nov. (Pleurocapsales, Cyanobacteria): a seaweed symbiont.</title>
        <authorList>
            <person name="Bonthond G."/>
            <person name="Shalygin S."/>
            <person name="Bayer T."/>
            <person name="Weinberger F."/>
        </authorList>
    </citation>
    <scope>NUCLEOTIDE SEQUENCE</scope>
    <source>
        <strain evidence="1">KI4</strain>
    </source>
</reference>
<keyword evidence="2" id="KW-1185">Reference proteome</keyword>
<proteinExistence type="predicted"/>
<accession>A0A964BPK5</accession>
<evidence type="ECO:0000313" key="2">
    <source>
        <dbReference type="Proteomes" id="UP000729733"/>
    </source>
</evidence>
<name>A0A964BPK5_9CYAN</name>
<dbReference type="Proteomes" id="UP000729733">
    <property type="component" value="Unassembled WGS sequence"/>
</dbReference>
<comment type="caution">
    <text evidence="1">The sequence shown here is derived from an EMBL/GenBank/DDBJ whole genome shotgun (WGS) entry which is preliminary data.</text>
</comment>
<sequence length="174" mass="19409">MTLIICPGIHPPELTESFVESIKKTIGERKYLIFPSEESGPYSAIAILQWLKIHYPSPLDAPPLSFISFSAGVVGSMGAAIAWQLQGGRINNFIAFDGWGMPLIGNFPLYRVSHDRFTHYTSALLGGGKKGFYVDPEVEHLTLWRSPDTCRGWYIISPGLKTRCSLLEYLNSRC</sequence>
<protein>
    <submittedName>
        <fullName evidence="1">Uncharacterized protein</fullName>
    </submittedName>
</protein>
<dbReference type="AlphaFoldDB" id="A0A964BPK5"/>
<evidence type="ECO:0000313" key="1">
    <source>
        <dbReference type="EMBL" id="MCC0176934.1"/>
    </source>
</evidence>
<dbReference type="EMBL" id="JADWDC010000014">
    <property type="protein sequence ID" value="MCC0176934.1"/>
    <property type="molecule type" value="Genomic_DNA"/>
</dbReference>
<gene>
    <name evidence="1" type="ORF">I4641_08070</name>
</gene>
<dbReference type="RefSeq" id="WP_229639971.1">
    <property type="nucleotide sequence ID" value="NZ_JADWDC010000014.1"/>
</dbReference>